<evidence type="ECO:0000313" key="2">
    <source>
        <dbReference type="Proteomes" id="UP000593573"/>
    </source>
</evidence>
<dbReference type="PANTHER" id="PTHR48200:SF1">
    <property type="entry name" value="AMINOTRANSFERASE-LIKE PLANT MOBILE DOMAIN-CONTAINING PROTEIN"/>
    <property type="match status" value="1"/>
</dbReference>
<dbReference type="Proteomes" id="UP000593573">
    <property type="component" value="Unassembled WGS sequence"/>
</dbReference>
<gene>
    <name evidence="1" type="ORF">Goklo_021352</name>
</gene>
<comment type="caution">
    <text evidence="1">The sequence shown here is derived from an EMBL/GenBank/DDBJ whole genome shotgun (WGS) entry which is preliminary data.</text>
</comment>
<evidence type="ECO:0000313" key="1">
    <source>
        <dbReference type="EMBL" id="MBA0654330.1"/>
    </source>
</evidence>
<sequence>MYSLEPNSRAFMENRFIDKVKDNVAILIWSEKTQQEKGDSIMEGYMSELWDLTRISVTQNNLQERVHNSAPLPNDPSRQSLFLSRQHLDFLEEANEHNGNDLWDLILTHPYMKKRFDVFALSIYKLVIFPKVLRHIDEAVSALFDRLDKRVTLVLTILAETFRSLNACRI</sequence>
<dbReference type="EMBL" id="JABFAB010000007">
    <property type="protein sequence ID" value="MBA0654330.1"/>
    <property type="molecule type" value="Genomic_DNA"/>
</dbReference>
<keyword evidence="2" id="KW-1185">Reference proteome</keyword>
<dbReference type="OrthoDB" id="10384686at2759"/>
<accession>A0A7J8UV88</accession>
<reference evidence="1 2" key="1">
    <citation type="journal article" date="2019" name="Genome Biol. Evol.">
        <title>Insights into the evolution of the New World diploid cottons (Gossypium, subgenus Houzingenia) based on genome sequencing.</title>
        <authorList>
            <person name="Grover C.E."/>
            <person name="Arick M.A. 2nd"/>
            <person name="Thrash A."/>
            <person name="Conover J.L."/>
            <person name="Sanders W.S."/>
            <person name="Peterson D.G."/>
            <person name="Frelichowski J.E."/>
            <person name="Scheffler J.A."/>
            <person name="Scheffler B.E."/>
            <person name="Wendel J.F."/>
        </authorList>
    </citation>
    <scope>NUCLEOTIDE SEQUENCE [LARGE SCALE GENOMIC DNA]</scope>
    <source>
        <strain evidence="1">57</strain>
        <tissue evidence="1">Leaf</tissue>
    </source>
</reference>
<organism evidence="1 2">
    <name type="scientific">Gossypium klotzschianum</name>
    <dbReference type="NCBI Taxonomy" id="34286"/>
    <lineage>
        <taxon>Eukaryota</taxon>
        <taxon>Viridiplantae</taxon>
        <taxon>Streptophyta</taxon>
        <taxon>Embryophyta</taxon>
        <taxon>Tracheophyta</taxon>
        <taxon>Spermatophyta</taxon>
        <taxon>Magnoliopsida</taxon>
        <taxon>eudicotyledons</taxon>
        <taxon>Gunneridae</taxon>
        <taxon>Pentapetalae</taxon>
        <taxon>rosids</taxon>
        <taxon>malvids</taxon>
        <taxon>Malvales</taxon>
        <taxon>Malvaceae</taxon>
        <taxon>Malvoideae</taxon>
        <taxon>Gossypium</taxon>
    </lineage>
</organism>
<proteinExistence type="predicted"/>
<dbReference type="AlphaFoldDB" id="A0A7J8UV88"/>
<protein>
    <submittedName>
        <fullName evidence="1">Uncharacterized protein</fullName>
    </submittedName>
</protein>
<dbReference type="PANTHER" id="PTHR48200">
    <property type="entry name" value="PROTEIN, PUTATIVE-RELATED"/>
    <property type="match status" value="1"/>
</dbReference>
<name>A0A7J8UV88_9ROSI</name>